<protein>
    <submittedName>
        <fullName evidence="5">Acid phosphatase</fullName>
    </submittedName>
</protein>
<gene>
    <name evidence="5" type="ORF">CDOO_09800</name>
</gene>
<feature type="binding site" evidence="3">
    <location>
        <position position="222"/>
    </location>
    <ligand>
        <name>substrate</name>
    </ligand>
</feature>
<dbReference type="GO" id="GO:0003676">
    <property type="term" value="F:nucleic acid binding"/>
    <property type="evidence" value="ECO:0007669"/>
    <property type="project" value="InterPro"/>
</dbReference>
<dbReference type="Gene3D" id="3.40.50.1240">
    <property type="entry name" value="Phosphoglycerate mutase-like"/>
    <property type="match status" value="1"/>
</dbReference>
<evidence type="ECO:0000256" key="2">
    <source>
        <dbReference type="PIRSR" id="PIRSR613078-1"/>
    </source>
</evidence>
<dbReference type="InterPro" id="IPR029033">
    <property type="entry name" value="His_PPase_superfam"/>
</dbReference>
<reference evidence="5 6" key="1">
    <citation type="submission" date="2013-09" db="EMBL/GenBank/DDBJ databases">
        <title>Complete genome sequence of Corynebacterium doosanense CAU 212(T) (=DSM 45436(T)), isolated from activated sludge.</title>
        <authorList>
            <person name="Schaffert L."/>
            <person name="Albersmeier A."/>
            <person name="Kalinowski J."/>
            <person name="Ruckert C."/>
        </authorList>
    </citation>
    <scope>NUCLEOTIDE SEQUENCE [LARGE SCALE GENOMIC DNA]</scope>
    <source>
        <strain evidence="5 6">CAU 212</strain>
    </source>
</reference>
<dbReference type="OrthoDB" id="5296884at2"/>
<feature type="active site" description="Proton donor/acceptor; for phosphatase activity" evidence="1">
    <location>
        <position position="246"/>
    </location>
</feature>
<dbReference type="InterPro" id="IPR002156">
    <property type="entry name" value="RNaseH_domain"/>
</dbReference>
<dbReference type="PANTHER" id="PTHR48100">
    <property type="entry name" value="BROAD-SPECIFICITY PHOSPHATASE YOR283W-RELATED"/>
    <property type="match status" value="1"/>
</dbReference>
<dbReference type="InterPro" id="IPR050275">
    <property type="entry name" value="PGM_Phosphatase"/>
</dbReference>
<dbReference type="CDD" id="cd09279">
    <property type="entry name" value="RNase_HI_like"/>
    <property type="match status" value="1"/>
</dbReference>
<dbReference type="InterPro" id="IPR036397">
    <property type="entry name" value="RNaseH_sf"/>
</dbReference>
<dbReference type="PANTHER" id="PTHR48100:SF1">
    <property type="entry name" value="HISTIDINE PHOSPHATASE FAMILY PROTEIN-RELATED"/>
    <property type="match status" value="1"/>
</dbReference>
<feature type="active site" description="Tele-phosphohistidine intermediate" evidence="1">
    <location>
        <position position="172"/>
    </location>
</feature>
<dbReference type="SUPFAM" id="SSF53098">
    <property type="entry name" value="Ribonuclease H-like"/>
    <property type="match status" value="1"/>
</dbReference>
<dbReference type="STRING" id="558173.CDOO_09800"/>
<dbReference type="Pfam" id="PF13456">
    <property type="entry name" value="RVT_3"/>
    <property type="match status" value="1"/>
</dbReference>
<evidence type="ECO:0000256" key="1">
    <source>
        <dbReference type="PIRSR" id="PIRSR036922-1"/>
    </source>
</evidence>
<dbReference type="EMBL" id="CP006764">
    <property type="protein sequence ID" value="AIT61529.1"/>
    <property type="molecule type" value="Genomic_DNA"/>
</dbReference>
<evidence type="ECO:0000313" key="5">
    <source>
        <dbReference type="EMBL" id="AIT61529.1"/>
    </source>
</evidence>
<evidence type="ECO:0000259" key="4">
    <source>
        <dbReference type="PROSITE" id="PS50879"/>
    </source>
</evidence>
<dbReference type="PROSITE" id="PS50879">
    <property type="entry name" value="RNASE_H_1"/>
    <property type="match status" value="1"/>
</dbReference>
<dbReference type="InterPro" id="IPR013078">
    <property type="entry name" value="His_Pase_superF_clade-1"/>
</dbReference>
<dbReference type="InterPro" id="IPR012337">
    <property type="entry name" value="RNaseH-like_sf"/>
</dbReference>
<dbReference type="SUPFAM" id="SSF53254">
    <property type="entry name" value="Phosphoglycerate mutase-like"/>
    <property type="match status" value="1"/>
</dbReference>
<dbReference type="HOGENOM" id="CLU_035712_0_0_11"/>
<dbReference type="SMART" id="SM00855">
    <property type="entry name" value="PGAM"/>
    <property type="match status" value="1"/>
</dbReference>
<dbReference type="PIRSF" id="PIRSF036922">
    <property type="entry name" value="RNaseH_PGAM"/>
    <property type="match status" value="1"/>
</dbReference>
<name>A0A097IHC3_9CORY</name>
<evidence type="ECO:0000313" key="6">
    <source>
        <dbReference type="Proteomes" id="UP000029914"/>
    </source>
</evidence>
<proteinExistence type="predicted"/>
<dbReference type="CDD" id="cd07067">
    <property type="entry name" value="HP_PGM_like"/>
    <property type="match status" value="1"/>
</dbReference>
<dbReference type="AlphaFoldDB" id="A0A097IHC3"/>
<dbReference type="RefSeq" id="WP_018020792.1">
    <property type="nucleotide sequence ID" value="NZ_AQUX01000001.1"/>
</dbReference>
<dbReference type="Pfam" id="PF00300">
    <property type="entry name" value="His_Phos_1"/>
    <property type="match status" value="1"/>
</dbReference>
<feature type="active site" description="Proton donor/acceptor" evidence="2">
    <location>
        <position position="246"/>
    </location>
</feature>
<feature type="domain" description="RNase H type-1" evidence="4">
    <location>
        <begin position="1"/>
        <end position="140"/>
    </location>
</feature>
<dbReference type="Gene3D" id="3.30.420.10">
    <property type="entry name" value="Ribonuclease H-like superfamily/Ribonuclease H"/>
    <property type="match status" value="1"/>
</dbReference>
<dbReference type="GO" id="GO:0004523">
    <property type="term" value="F:RNA-DNA hybrid ribonuclease activity"/>
    <property type="evidence" value="ECO:0007669"/>
    <property type="project" value="InterPro"/>
</dbReference>
<dbReference type="NCBIfam" id="NF005567">
    <property type="entry name" value="PRK07238.1"/>
    <property type="match status" value="1"/>
</dbReference>
<keyword evidence="6" id="KW-1185">Reference proteome</keyword>
<dbReference type="GO" id="GO:0016791">
    <property type="term" value="F:phosphatase activity"/>
    <property type="evidence" value="ECO:0007669"/>
    <property type="project" value="TreeGrafter"/>
</dbReference>
<dbReference type="KEGG" id="cdo:CDOO_09800"/>
<dbReference type="eggNOG" id="COG0406">
    <property type="taxonomic scope" value="Bacteria"/>
</dbReference>
<sequence>MKVFVYTDGGSRGNPGVAGSGSVLIDASSKQVLAEIAYAFSEPTSNNVAEYRGLIEGLRAAVDLGADEAYVFMDSKLVVEQMSGRWKIKHPDMQKLALEARDLAAKLKAVNYTWIPRAQNKQADALSNVAMDASAKGAPEGIIGEKPVAAVPKAAEWCGGTSTPTRVVLVRHGQTDMSAAQQYAGLRDAELTDLGRRQVEAAAAAVSRREQIDLILTSPLRRCVATAEALAAAAGATVEVENGLIECDFGEYEGMTFAEAQERDPEGHRAWLGDPTLAPPGGESLADVYARVERTVGEIVDKHHGKTVALVSHVNPIKAILASALGAGEGMFPRLFLDLASVSVVDYLGEEAIVPVQVRRVNDTSFL</sequence>
<dbReference type="eggNOG" id="COG0328">
    <property type="taxonomic scope" value="Bacteria"/>
</dbReference>
<organism evidence="5 6">
    <name type="scientific">Corynebacterium doosanense CAU 212 = DSM 45436</name>
    <dbReference type="NCBI Taxonomy" id="558173"/>
    <lineage>
        <taxon>Bacteria</taxon>
        <taxon>Bacillati</taxon>
        <taxon>Actinomycetota</taxon>
        <taxon>Actinomycetes</taxon>
        <taxon>Mycobacteriales</taxon>
        <taxon>Corynebacteriaceae</taxon>
        <taxon>Corynebacterium</taxon>
    </lineage>
</organism>
<dbReference type="Proteomes" id="UP000029914">
    <property type="component" value="Chromosome"/>
</dbReference>
<dbReference type="GO" id="GO:0005737">
    <property type="term" value="C:cytoplasm"/>
    <property type="evidence" value="ECO:0007669"/>
    <property type="project" value="TreeGrafter"/>
</dbReference>
<accession>A0A097IHC3</accession>
<evidence type="ECO:0000256" key="3">
    <source>
        <dbReference type="PIRSR" id="PIRSR613078-2"/>
    </source>
</evidence>
<dbReference type="InterPro" id="IPR014636">
    <property type="entry name" value="RNaseH/PGlycerate_mutase"/>
</dbReference>